<dbReference type="PANTHER" id="PTHR23416:SF23">
    <property type="entry name" value="ACETYLTRANSFERASE C18B11.09C-RELATED"/>
    <property type="match status" value="1"/>
</dbReference>
<feature type="domain" description="Maltose/galactoside acetyltransferase" evidence="5">
    <location>
        <begin position="5"/>
        <end position="59"/>
    </location>
</feature>
<dbReference type="Pfam" id="PF00132">
    <property type="entry name" value="Hexapep"/>
    <property type="match status" value="1"/>
</dbReference>
<evidence type="ECO:0000256" key="3">
    <source>
        <dbReference type="ARBA" id="ARBA00022737"/>
    </source>
</evidence>
<proteinExistence type="inferred from homology"/>
<keyword evidence="2" id="KW-0808">Transferase</keyword>
<name>A0ABT0LVF8_9XANT</name>
<dbReference type="Pfam" id="PF12464">
    <property type="entry name" value="Mac"/>
    <property type="match status" value="1"/>
</dbReference>
<evidence type="ECO:0000313" key="6">
    <source>
        <dbReference type="EMBL" id="MCL1553327.1"/>
    </source>
</evidence>
<evidence type="ECO:0000313" key="7">
    <source>
        <dbReference type="Proteomes" id="UP001167357"/>
    </source>
</evidence>
<dbReference type="Proteomes" id="UP001167357">
    <property type="component" value="Unassembled WGS sequence"/>
</dbReference>
<evidence type="ECO:0000256" key="1">
    <source>
        <dbReference type="ARBA" id="ARBA00007274"/>
    </source>
</evidence>
<evidence type="ECO:0000256" key="4">
    <source>
        <dbReference type="ARBA" id="ARBA00023315"/>
    </source>
</evidence>
<evidence type="ECO:0000256" key="2">
    <source>
        <dbReference type="ARBA" id="ARBA00022679"/>
    </source>
</evidence>
<comment type="similarity">
    <text evidence="1">Belongs to the transferase hexapeptide repeat family.</text>
</comment>
<dbReference type="RefSeq" id="WP_249048439.1">
    <property type="nucleotide sequence ID" value="NZ_JAMBEC010000052.1"/>
</dbReference>
<keyword evidence="4" id="KW-0012">Acyltransferase</keyword>
<dbReference type="PANTHER" id="PTHR23416">
    <property type="entry name" value="SIALIC ACID SYNTHASE-RELATED"/>
    <property type="match status" value="1"/>
</dbReference>
<dbReference type="SUPFAM" id="SSF51161">
    <property type="entry name" value="Trimeric LpxA-like enzymes"/>
    <property type="match status" value="1"/>
</dbReference>
<gene>
    <name evidence="6" type="ORF">M3O51_18980</name>
</gene>
<comment type="caution">
    <text evidence="6">The sequence shown here is derived from an EMBL/GenBank/DDBJ whole genome shotgun (WGS) entry which is preliminary data.</text>
</comment>
<dbReference type="InterPro" id="IPR011004">
    <property type="entry name" value="Trimer_LpxA-like_sf"/>
</dbReference>
<dbReference type="Gene3D" id="2.160.10.10">
    <property type="entry name" value="Hexapeptide repeat proteins"/>
    <property type="match status" value="1"/>
</dbReference>
<accession>A0ABT0LVF8</accession>
<dbReference type="InterPro" id="IPR001451">
    <property type="entry name" value="Hexapep"/>
</dbReference>
<dbReference type="EMBL" id="JAMBED010000067">
    <property type="protein sequence ID" value="MCL1553327.1"/>
    <property type="molecule type" value="Genomic_DNA"/>
</dbReference>
<reference evidence="6" key="1">
    <citation type="submission" date="2022-04" db="EMBL/GenBank/DDBJ databases">
        <title>Genomic comparison of 19 strains of Xanthomonas nasturtii, a newly emerging watercress pathogen.</title>
        <authorList>
            <person name="Harrison J."/>
            <person name="Greer S."/>
            <person name="Hussain R."/>
            <person name="Lascelles D."/>
            <person name="Roberts M."/>
            <person name="Carter B."/>
            <person name="Bryning A."/>
            <person name="Carroll S."/>
            <person name="Aspin A."/>
            <person name="Cruz L."/>
            <person name="Cruz J."/>
            <person name="Grant M."/>
            <person name="Vicente J."/>
            <person name="Studholme D.J."/>
        </authorList>
    </citation>
    <scope>NUCLEOTIDE SEQUENCE</scope>
    <source>
        <strain evidence="6">10016B</strain>
    </source>
</reference>
<dbReference type="PROSITE" id="PS00101">
    <property type="entry name" value="HEXAPEP_TRANSFERASES"/>
    <property type="match status" value="1"/>
</dbReference>
<evidence type="ECO:0000259" key="5">
    <source>
        <dbReference type="SMART" id="SM01266"/>
    </source>
</evidence>
<dbReference type="CDD" id="cd03357">
    <property type="entry name" value="LbH_MAT_GAT"/>
    <property type="match status" value="1"/>
</dbReference>
<keyword evidence="7" id="KW-1185">Reference proteome</keyword>
<organism evidence="6 7">
    <name type="scientific">Xanthomonas nasturtii</name>
    <dbReference type="NCBI Taxonomy" id="1843581"/>
    <lineage>
        <taxon>Bacteria</taxon>
        <taxon>Pseudomonadati</taxon>
        <taxon>Pseudomonadota</taxon>
        <taxon>Gammaproteobacteria</taxon>
        <taxon>Lysobacterales</taxon>
        <taxon>Lysobacteraceae</taxon>
        <taxon>Xanthomonas</taxon>
    </lineage>
</organism>
<sequence>MQTEKQKMLAGELYNAADAQLQADQAAAAEWMVRYNATGAQPPAQRHALLVERLAEVGEGAVIRPPFHCDYGYNIRLGAGVFLNFNCVILDICEVHIGDGTQVGPAVQFYAADHPRDAAGRASGLEFGRPIRIGRNVWIGGGAIILPGVSIGDDALIGAGAVVTRDVPAGATAVGNPARVREPRHAADAVPTD</sequence>
<dbReference type="InterPro" id="IPR051159">
    <property type="entry name" value="Hexapeptide_acetyltransf"/>
</dbReference>
<dbReference type="InterPro" id="IPR018357">
    <property type="entry name" value="Hexapep_transf_CS"/>
</dbReference>
<dbReference type="SMART" id="SM01266">
    <property type="entry name" value="Mac"/>
    <property type="match status" value="1"/>
</dbReference>
<protein>
    <submittedName>
        <fullName evidence="6">Sugar O-acetyltransferase</fullName>
    </submittedName>
</protein>
<dbReference type="InterPro" id="IPR024688">
    <property type="entry name" value="Mac_dom"/>
</dbReference>
<keyword evidence="3" id="KW-0677">Repeat</keyword>